<gene>
    <name evidence="5" type="primary">LOC107773261</name>
</gene>
<dbReference type="CDD" id="cd00042">
    <property type="entry name" value="CY"/>
    <property type="match status" value="1"/>
</dbReference>
<dbReference type="Pfam" id="PF16845">
    <property type="entry name" value="SQAPI"/>
    <property type="match status" value="1"/>
</dbReference>
<dbReference type="KEGG" id="nta:107773261"/>
<dbReference type="GO" id="GO:0004869">
    <property type="term" value="F:cysteine-type endopeptidase inhibitor activity"/>
    <property type="evidence" value="ECO:0007669"/>
    <property type="project" value="UniProtKB-KW"/>
</dbReference>
<feature type="chain" id="PRO_5018749144" evidence="3">
    <location>
        <begin position="28"/>
        <end position="142"/>
    </location>
</feature>
<keyword evidence="2" id="KW-0789">Thiol protease inhibitor</keyword>
<dbReference type="AlphaFoldDB" id="A0A1S3Y7N8"/>
<name>A0A1S3Y7N8_TOBAC</name>
<dbReference type="InterPro" id="IPR046350">
    <property type="entry name" value="Cystatin_sf"/>
</dbReference>
<evidence type="ECO:0000256" key="1">
    <source>
        <dbReference type="ARBA" id="ARBA00022690"/>
    </source>
</evidence>
<dbReference type="STRING" id="4097.A0A1S3Y7N8"/>
<proteinExistence type="predicted"/>
<reference evidence="5" key="1">
    <citation type="submission" date="2025-08" db="UniProtKB">
        <authorList>
            <consortium name="RefSeq"/>
        </authorList>
    </citation>
    <scope>IDENTIFICATION</scope>
</reference>
<sequence length="142" mass="15214">MAFKINSFLLMALSIVVIASIFCHVSAANAGRKLLDSSDLVSNTPAPSSLLGNWQPITDAKDPKVVLIGEFAVNTYNEISNSFPLTFESVLGGQFQVVNGITYKLVISARQNVTVTTTSYLAVVNDHSGDNVKTLISFGKFA</sequence>
<evidence type="ECO:0000256" key="3">
    <source>
        <dbReference type="SAM" id="SignalP"/>
    </source>
</evidence>
<dbReference type="InterPro" id="IPR000010">
    <property type="entry name" value="Cystatin_dom"/>
</dbReference>
<protein>
    <submittedName>
        <fullName evidence="5">Cysteine proteinase inhibitor 5-like</fullName>
    </submittedName>
</protein>
<feature type="signal peptide" evidence="3">
    <location>
        <begin position="1"/>
        <end position="27"/>
    </location>
</feature>
<evidence type="ECO:0000259" key="4">
    <source>
        <dbReference type="Pfam" id="PF16845"/>
    </source>
</evidence>
<dbReference type="OrthoDB" id="2016588at2759"/>
<evidence type="ECO:0000256" key="2">
    <source>
        <dbReference type="ARBA" id="ARBA00022704"/>
    </source>
</evidence>
<feature type="domain" description="Cystatin" evidence="4">
    <location>
        <begin position="57"/>
        <end position="140"/>
    </location>
</feature>
<dbReference type="PaxDb" id="4097-A0A1S3Y7N8"/>
<dbReference type="PANTHER" id="PTHR47364:SF11">
    <property type="entry name" value="CYSTEINE PROTEINASE INHIBITOR 5-LIKE"/>
    <property type="match status" value="1"/>
</dbReference>
<dbReference type="SUPFAM" id="SSF54403">
    <property type="entry name" value="Cystatin/monellin"/>
    <property type="match status" value="1"/>
</dbReference>
<keyword evidence="3" id="KW-0732">Signal</keyword>
<keyword evidence="1" id="KW-0646">Protease inhibitor</keyword>
<evidence type="ECO:0000313" key="5">
    <source>
        <dbReference type="RefSeq" id="XP_016448193.1"/>
    </source>
</evidence>
<dbReference type="Gene3D" id="3.10.450.10">
    <property type="match status" value="1"/>
</dbReference>
<organism evidence="5">
    <name type="scientific">Nicotiana tabacum</name>
    <name type="common">Common tobacco</name>
    <dbReference type="NCBI Taxonomy" id="4097"/>
    <lineage>
        <taxon>Eukaryota</taxon>
        <taxon>Viridiplantae</taxon>
        <taxon>Streptophyta</taxon>
        <taxon>Embryophyta</taxon>
        <taxon>Tracheophyta</taxon>
        <taxon>Spermatophyta</taxon>
        <taxon>Magnoliopsida</taxon>
        <taxon>eudicotyledons</taxon>
        <taxon>Gunneridae</taxon>
        <taxon>Pentapetalae</taxon>
        <taxon>asterids</taxon>
        <taxon>lamiids</taxon>
        <taxon>Solanales</taxon>
        <taxon>Solanaceae</taxon>
        <taxon>Nicotianoideae</taxon>
        <taxon>Nicotianeae</taxon>
        <taxon>Nicotiana</taxon>
    </lineage>
</organism>
<dbReference type="PANTHER" id="PTHR47364">
    <property type="entry name" value="CYSTEINE PROTEINASE INHIBITOR 5"/>
    <property type="match status" value="1"/>
</dbReference>
<accession>A0A1S3Y7N8</accession>
<dbReference type="RefSeq" id="XP_016448193.1">
    <property type="nucleotide sequence ID" value="XM_016592707.1"/>
</dbReference>